<sequence length="569" mass="64719">MEEHPEGKKNYVLCKCRSHDCAAQNLQTKDGTMKKGRWYHKNTVVKHRTEDMMLVATQVLPPAHDGVAEKPPVAEYRPPTALAVVRNEDEILENGIGLAAARRRLIFWLARSCPGYILMSSIWDSPAWQSLGSYTLEPNNLVFSFYIHWFNPFQNKIAGKSASCGAIIAVCLNLPYEMWHLEENTYFAGIKPPKEHTVATITALSDLVVDQFQEMWHGKMVPTYNHPDGDFYRAAVIAAIGDLLALKKLLRCAEVRRWSKAWLVAQTQAIRKDIFVQHSCRWLCVNNKLMYRDPVKHTVIGMMHNWLQGVLQHHCRLKWGIGSDASKTGSTSAFNMASSSDSDADVEMMDIDTNTIEAELEDLHQDSFIQNNTPTSPHLPCESDNDAAEPCEGYESEEEDDKEVDEDAIYARLAGVVIPAWINRPPVNLGDKTQGKLKADNWFVLFTIFFPLILPELWWGPSSSRKDLKLLENFHDLTGATNIVCLYTVNPGEANEYDKIYVCYLQSSRSLFPGLMTRPNHHYAMHNGDQMKWWGPPPKLSEFMYESHNGSLQKIKMNNHMCKLKFNAL</sequence>
<evidence type="ECO:0000313" key="3">
    <source>
        <dbReference type="Proteomes" id="UP000620124"/>
    </source>
</evidence>
<reference evidence="2" key="1">
    <citation type="submission" date="2020-05" db="EMBL/GenBank/DDBJ databases">
        <title>Mycena genomes resolve the evolution of fungal bioluminescence.</title>
        <authorList>
            <person name="Tsai I.J."/>
        </authorList>
    </citation>
    <scope>NUCLEOTIDE SEQUENCE</scope>
    <source>
        <strain evidence="2">CCC161011</strain>
    </source>
</reference>
<gene>
    <name evidence="2" type="ORF">MVEN_01749000</name>
</gene>
<protein>
    <submittedName>
        <fullName evidence="2">Uncharacterized protein</fullName>
    </submittedName>
</protein>
<feature type="region of interest" description="Disordered" evidence="1">
    <location>
        <begin position="369"/>
        <end position="403"/>
    </location>
</feature>
<proteinExistence type="predicted"/>
<feature type="compositionally biased region" description="Acidic residues" evidence="1">
    <location>
        <begin position="383"/>
        <end position="403"/>
    </location>
</feature>
<dbReference type="EMBL" id="JACAZI010000016">
    <property type="protein sequence ID" value="KAF7343178.1"/>
    <property type="molecule type" value="Genomic_DNA"/>
</dbReference>
<dbReference type="OrthoDB" id="3269001at2759"/>
<dbReference type="AlphaFoldDB" id="A0A8H6XL03"/>
<keyword evidence="3" id="KW-1185">Reference proteome</keyword>
<evidence type="ECO:0000256" key="1">
    <source>
        <dbReference type="SAM" id="MobiDB-lite"/>
    </source>
</evidence>
<organism evidence="2 3">
    <name type="scientific">Mycena venus</name>
    <dbReference type="NCBI Taxonomy" id="2733690"/>
    <lineage>
        <taxon>Eukaryota</taxon>
        <taxon>Fungi</taxon>
        <taxon>Dikarya</taxon>
        <taxon>Basidiomycota</taxon>
        <taxon>Agaricomycotina</taxon>
        <taxon>Agaricomycetes</taxon>
        <taxon>Agaricomycetidae</taxon>
        <taxon>Agaricales</taxon>
        <taxon>Marasmiineae</taxon>
        <taxon>Mycenaceae</taxon>
        <taxon>Mycena</taxon>
    </lineage>
</organism>
<name>A0A8H6XL03_9AGAR</name>
<comment type="caution">
    <text evidence="2">The sequence shown here is derived from an EMBL/GenBank/DDBJ whole genome shotgun (WGS) entry which is preliminary data.</text>
</comment>
<evidence type="ECO:0000313" key="2">
    <source>
        <dbReference type="EMBL" id="KAF7343178.1"/>
    </source>
</evidence>
<accession>A0A8H6XL03</accession>
<dbReference type="Proteomes" id="UP000620124">
    <property type="component" value="Unassembled WGS sequence"/>
</dbReference>